<dbReference type="InterPro" id="IPR036390">
    <property type="entry name" value="WH_DNA-bd_sf"/>
</dbReference>
<proteinExistence type="predicted"/>
<sequence>MDFLSQRLNIFNGADPKTVDNLSKKLVREKTETNTLLFTEGDVLDSIYMVESGQYAMFKVSSSGDKRVIFTLGPGEILNYPERRPYPISIACRVIRGGVVYKLEQKVLFEAIEKDPVLALNTIDLYNLRMRRLYRQLKNSSGFVRLDKRIAAKLWKLSKDYPAPHAQGVAIDLKITTTFLAELIGASRESVSRNLKPLLESGLVIQERGTFIVPDRSQLEFYFKKDD</sequence>
<dbReference type="SMART" id="SM00100">
    <property type="entry name" value="cNMP"/>
    <property type="match status" value="1"/>
</dbReference>
<gene>
    <name evidence="6" type="ORF">PEPNEM18_01261</name>
</gene>
<name>A0A6V6Y5M9_9FIRM</name>
<dbReference type="SUPFAM" id="SSF46785">
    <property type="entry name" value="Winged helix' DNA-binding domain"/>
    <property type="match status" value="1"/>
</dbReference>
<evidence type="ECO:0000256" key="2">
    <source>
        <dbReference type="ARBA" id="ARBA00023125"/>
    </source>
</evidence>
<evidence type="ECO:0000256" key="3">
    <source>
        <dbReference type="ARBA" id="ARBA00023163"/>
    </source>
</evidence>
<dbReference type="InterPro" id="IPR050397">
    <property type="entry name" value="Env_Response_Regulators"/>
</dbReference>
<comment type="caution">
    <text evidence="6">The sequence shown here is derived from an EMBL/GenBank/DDBJ whole genome shotgun (WGS) entry which is preliminary data.</text>
</comment>
<dbReference type="Gene3D" id="2.60.120.10">
    <property type="entry name" value="Jelly Rolls"/>
    <property type="match status" value="1"/>
</dbReference>
<dbReference type="SUPFAM" id="SSF51206">
    <property type="entry name" value="cAMP-binding domain-like"/>
    <property type="match status" value="1"/>
</dbReference>
<dbReference type="InterPro" id="IPR012318">
    <property type="entry name" value="HTH_CRP"/>
</dbReference>
<dbReference type="EMBL" id="CAIJCS010000020">
    <property type="protein sequence ID" value="CAC9933424.1"/>
    <property type="molecule type" value="Genomic_DNA"/>
</dbReference>
<dbReference type="Pfam" id="PF13545">
    <property type="entry name" value="HTH_Crp_2"/>
    <property type="match status" value="1"/>
</dbReference>
<dbReference type="SMART" id="SM00419">
    <property type="entry name" value="HTH_CRP"/>
    <property type="match status" value="1"/>
</dbReference>
<dbReference type="InterPro" id="IPR014710">
    <property type="entry name" value="RmlC-like_jellyroll"/>
</dbReference>
<dbReference type="CDD" id="cd00038">
    <property type="entry name" value="CAP_ED"/>
    <property type="match status" value="1"/>
</dbReference>
<evidence type="ECO:0000259" key="4">
    <source>
        <dbReference type="PROSITE" id="PS50042"/>
    </source>
</evidence>
<dbReference type="PANTHER" id="PTHR24567:SF74">
    <property type="entry name" value="HTH-TYPE TRANSCRIPTIONAL REGULATOR ARCR"/>
    <property type="match status" value="1"/>
</dbReference>
<evidence type="ECO:0000256" key="1">
    <source>
        <dbReference type="ARBA" id="ARBA00023015"/>
    </source>
</evidence>
<dbReference type="InterPro" id="IPR000595">
    <property type="entry name" value="cNMP-bd_dom"/>
</dbReference>
<dbReference type="InterPro" id="IPR018490">
    <property type="entry name" value="cNMP-bd_dom_sf"/>
</dbReference>
<dbReference type="RefSeq" id="WP_180500341.1">
    <property type="nucleotide sequence ID" value="NZ_CAIJCS010000020.1"/>
</dbReference>
<evidence type="ECO:0000259" key="5">
    <source>
        <dbReference type="PROSITE" id="PS51063"/>
    </source>
</evidence>
<dbReference type="GO" id="GO:0003677">
    <property type="term" value="F:DNA binding"/>
    <property type="evidence" value="ECO:0007669"/>
    <property type="project" value="UniProtKB-KW"/>
</dbReference>
<dbReference type="GO" id="GO:0005829">
    <property type="term" value="C:cytosol"/>
    <property type="evidence" value="ECO:0007669"/>
    <property type="project" value="TreeGrafter"/>
</dbReference>
<keyword evidence="6" id="KW-0675">Receptor</keyword>
<keyword evidence="2" id="KW-0238">DNA-binding</keyword>
<dbReference type="Pfam" id="PF00027">
    <property type="entry name" value="cNMP_binding"/>
    <property type="match status" value="1"/>
</dbReference>
<accession>A0A6V6Y5M9</accession>
<evidence type="ECO:0000313" key="7">
    <source>
        <dbReference type="Proteomes" id="UP000586454"/>
    </source>
</evidence>
<keyword evidence="1" id="KW-0805">Transcription regulation</keyword>
<feature type="domain" description="HTH crp-type" evidence="5">
    <location>
        <begin position="144"/>
        <end position="217"/>
    </location>
</feature>
<dbReference type="Gene3D" id="1.10.10.10">
    <property type="entry name" value="Winged helix-like DNA-binding domain superfamily/Winged helix DNA-binding domain"/>
    <property type="match status" value="1"/>
</dbReference>
<protein>
    <submittedName>
        <fullName evidence="6">Cyclic AMP receptor protein</fullName>
    </submittedName>
</protein>
<dbReference type="Proteomes" id="UP000586454">
    <property type="component" value="Unassembled WGS sequence"/>
</dbReference>
<reference evidence="6 7" key="1">
    <citation type="submission" date="2020-06" db="EMBL/GenBank/DDBJ databases">
        <authorList>
            <person name="Criscuolo A."/>
        </authorList>
    </citation>
    <scope>NUCLEOTIDE SEQUENCE [LARGE SCALE GENOMIC DNA]</scope>
    <source>
        <strain evidence="6">1804121828</strain>
    </source>
</reference>
<feature type="domain" description="Cyclic nucleotide-binding" evidence="4">
    <location>
        <begin position="10"/>
        <end position="78"/>
    </location>
</feature>
<dbReference type="GO" id="GO:0003700">
    <property type="term" value="F:DNA-binding transcription factor activity"/>
    <property type="evidence" value="ECO:0007669"/>
    <property type="project" value="TreeGrafter"/>
</dbReference>
<organism evidence="6 7">
    <name type="scientific">Aedoeadaptatus nemausensis</name>
    <dbReference type="NCBI Taxonomy" id="2582829"/>
    <lineage>
        <taxon>Bacteria</taxon>
        <taxon>Bacillati</taxon>
        <taxon>Bacillota</taxon>
        <taxon>Tissierellia</taxon>
        <taxon>Tissierellales</taxon>
        <taxon>Peptoniphilaceae</taxon>
        <taxon>Aedoeadaptatus</taxon>
    </lineage>
</organism>
<dbReference type="InterPro" id="IPR036388">
    <property type="entry name" value="WH-like_DNA-bd_sf"/>
</dbReference>
<evidence type="ECO:0000313" key="6">
    <source>
        <dbReference type="EMBL" id="CAC9933424.1"/>
    </source>
</evidence>
<dbReference type="PROSITE" id="PS50042">
    <property type="entry name" value="CNMP_BINDING_3"/>
    <property type="match status" value="1"/>
</dbReference>
<keyword evidence="3" id="KW-0804">Transcription</keyword>
<dbReference type="AlphaFoldDB" id="A0A6V6Y5M9"/>
<dbReference type="PANTHER" id="PTHR24567">
    <property type="entry name" value="CRP FAMILY TRANSCRIPTIONAL REGULATORY PROTEIN"/>
    <property type="match status" value="1"/>
</dbReference>
<dbReference type="PROSITE" id="PS51063">
    <property type="entry name" value="HTH_CRP_2"/>
    <property type="match status" value="1"/>
</dbReference>
<keyword evidence="7" id="KW-1185">Reference proteome</keyword>